<reference evidence="5" key="1">
    <citation type="journal article" date="2019" name="Int. J. Syst. Evol. Microbiol.">
        <title>The Global Catalogue of Microorganisms (GCM) 10K type strain sequencing project: providing services to taxonomists for standard genome sequencing and annotation.</title>
        <authorList>
            <consortium name="The Broad Institute Genomics Platform"/>
            <consortium name="The Broad Institute Genome Sequencing Center for Infectious Disease"/>
            <person name="Wu L."/>
            <person name="Ma J."/>
        </authorList>
    </citation>
    <scope>NUCLEOTIDE SEQUENCE [LARGE SCALE GENOMIC DNA]</scope>
    <source>
        <strain evidence="5">JCM 18304</strain>
    </source>
</reference>
<comment type="cofactor">
    <cofactor evidence="1">
        <name>Mg(2+)</name>
        <dbReference type="ChEBI" id="CHEBI:18420"/>
    </cofactor>
</comment>
<dbReference type="SUPFAM" id="SSF55811">
    <property type="entry name" value="Nudix"/>
    <property type="match status" value="1"/>
</dbReference>
<evidence type="ECO:0000256" key="1">
    <source>
        <dbReference type="ARBA" id="ARBA00001946"/>
    </source>
</evidence>
<dbReference type="PROSITE" id="PS00893">
    <property type="entry name" value="NUDIX_BOX"/>
    <property type="match status" value="1"/>
</dbReference>
<dbReference type="PANTHER" id="PTHR43046">
    <property type="entry name" value="GDP-MANNOSE MANNOSYL HYDROLASE"/>
    <property type="match status" value="1"/>
</dbReference>
<evidence type="ECO:0000256" key="2">
    <source>
        <dbReference type="ARBA" id="ARBA00022801"/>
    </source>
</evidence>
<dbReference type="Gene3D" id="3.90.79.10">
    <property type="entry name" value="Nucleoside Triphosphate Pyrophosphohydrolase"/>
    <property type="match status" value="1"/>
</dbReference>
<feature type="domain" description="Nudix hydrolase" evidence="3">
    <location>
        <begin position="30"/>
        <end position="159"/>
    </location>
</feature>
<organism evidence="4 5">
    <name type="scientific">Rugosimonospora acidiphila</name>
    <dbReference type="NCBI Taxonomy" id="556531"/>
    <lineage>
        <taxon>Bacteria</taxon>
        <taxon>Bacillati</taxon>
        <taxon>Actinomycetota</taxon>
        <taxon>Actinomycetes</taxon>
        <taxon>Micromonosporales</taxon>
        <taxon>Micromonosporaceae</taxon>
        <taxon>Rugosimonospora</taxon>
    </lineage>
</organism>
<dbReference type="Pfam" id="PF00293">
    <property type="entry name" value="NUDIX"/>
    <property type="match status" value="1"/>
</dbReference>
<comment type="caution">
    <text evidence="4">The sequence shown here is derived from an EMBL/GenBank/DDBJ whole genome shotgun (WGS) entry which is preliminary data.</text>
</comment>
<dbReference type="InterPro" id="IPR000086">
    <property type="entry name" value="NUDIX_hydrolase_dom"/>
</dbReference>
<name>A0ABP9RSM2_9ACTN</name>
<dbReference type="InterPro" id="IPR015797">
    <property type="entry name" value="NUDIX_hydrolase-like_dom_sf"/>
</dbReference>
<dbReference type="RefSeq" id="WP_345629493.1">
    <property type="nucleotide sequence ID" value="NZ_BAABJQ010000006.1"/>
</dbReference>
<keyword evidence="2" id="KW-0378">Hydrolase</keyword>
<protein>
    <submittedName>
        <fullName evidence="4">NUDIX domain-containing protein</fullName>
    </submittedName>
</protein>
<proteinExistence type="predicted"/>
<dbReference type="InterPro" id="IPR020084">
    <property type="entry name" value="NUDIX_hydrolase_CS"/>
</dbReference>
<keyword evidence="5" id="KW-1185">Reference proteome</keyword>
<dbReference type="Gene3D" id="2.20.28.30">
    <property type="entry name" value="RNA polymerase ii, chain L"/>
    <property type="match status" value="1"/>
</dbReference>
<sequence length="165" mass="18133">MTYHCHRCGAPLASAPPVECPACGYAMFLNARPTASVIIVDGDRFLALMRAREPNAGRWDLPGGFCDGWELPRDAAVREAREELGVAVRLDQFVGMYLGEYQFQGELLPVLDMFWLATIVDGQLRPDPSEATDHGWLPLRDPPSMAFSTMDSALPDAAAMLVRGH</sequence>
<dbReference type="EMBL" id="BAABJQ010000006">
    <property type="protein sequence ID" value="GAA5184899.1"/>
    <property type="molecule type" value="Genomic_DNA"/>
</dbReference>
<accession>A0ABP9RSM2</accession>
<evidence type="ECO:0000259" key="3">
    <source>
        <dbReference type="PROSITE" id="PS51462"/>
    </source>
</evidence>
<evidence type="ECO:0000313" key="5">
    <source>
        <dbReference type="Proteomes" id="UP001501570"/>
    </source>
</evidence>
<dbReference type="PROSITE" id="PS51462">
    <property type="entry name" value="NUDIX"/>
    <property type="match status" value="1"/>
</dbReference>
<evidence type="ECO:0000313" key="4">
    <source>
        <dbReference type="EMBL" id="GAA5184899.1"/>
    </source>
</evidence>
<gene>
    <name evidence="4" type="ORF">GCM10023322_27510</name>
</gene>
<dbReference type="PANTHER" id="PTHR43046:SF14">
    <property type="entry name" value="MUTT_NUDIX FAMILY PROTEIN"/>
    <property type="match status" value="1"/>
</dbReference>
<dbReference type="Proteomes" id="UP001501570">
    <property type="component" value="Unassembled WGS sequence"/>
</dbReference>